<comment type="cofactor">
    <cofactor evidence="1">
        <name>Mg(2+)</name>
        <dbReference type="ChEBI" id="CHEBI:18420"/>
    </cofactor>
</comment>
<feature type="binding site" evidence="4">
    <location>
        <position position="74"/>
    </location>
    <ligand>
        <name>substrate</name>
    </ligand>
</feature>
<dbReference type="PIRSF" id="PIRSF015582">
    <property type="entry name" value="Cit_lyase_B"/>
    <property type="match status" value="1"/>
</dbReference>
<dbReference type="InterPro" id="IPR040442">
    <property type="entry name" value="Pyrv_kinase-like_dom_sf"/>
</dbReference>
<dbReference type="GO" id="GO:0006107">
    <property type="term" value="P:oxaloacetate metabolic process"/>
    <property type="evidence" value="ECO:0007669"/>
    <property type="project" value="TreeGrafter"/>
</dbReference>
<organism evidence="7 8">
    <name type="scientific">Noviherbaspirillum denitrificans</name>
    <dbReference type="NCBI Taxonomy" id="1968433"/>
    <lineage>
        <taxon>Bacteria</taxon>
        <taxon>Pseudomonadati</taxon>
        <taxon>Pseudomonadota</taxon>
        <taxon>Betaproteobacteria</taxon>
        <taxon>Burkholderiales</taxon>
        <taxon>Oxalobacteraceae</taxon>
        <taxon>Noviherbaspirillum</taxon>
    </lineage>
</organism>
<comment type="caution">
    <text evidence="7">The sequence shown here is derived from an EMBL/GenBank/DDBJ whole genome shotgun (WGS) entry which is preliminary data.</text>
</comment>
<evidence type="ECO:0000256" key="4">
    <source>
        <dbReference type="PIRSR" id="PIRSR015582-1"/>
    </source>
</evidence>
<dbReference type="GO" id="GO:0000287">
    <property type="term" value="F:magnesium ion binding"/>
    <property type="evidence" value="ECO:0007669"/>
    <property type="project" value="TreeGrafter"/>
</dbReference>
<sequence length="283" mass="29674">MRPAANDAASLPRTYLFVPGNRPDRFGKALASGADAVILDLEDAVAPQDKAAAREAIAAWCEAGQRDLDCIVVRINDEATEWFADDLNMIHAAGLRAVMLPKVELASQVARVASALPKSGFVIPIIESARGLLNVDAIAAAEDVQRLAFGTLDYAADLDLSGDSRGLLYPACRMALASRAAGLASPVAGVTADLGNEDILVADLALARACGFGAKLCIHPNQVGAIHRALAPTAAELDWARRVVAAAETETGAFQIDGKMVDRPVILKARAILGRARDDAPAY</sequence>
<accession>A0A254TBW9</accession>
<dbReference type="Proteomes" id="UP000197535">
    <property type="component" value="Unassembled WGS sequence"/>
</dbReference>
<evidence type="ECO:0000259" key="6">
    <source>
        <dbReference type="Pfam" id="PF03328"/>
    </source>
</evidence>
<dbReference type="SUPFAM" id="SSF51621">
    <property type="entry name" value="Phosphoenolpyruvate/pyruvate domain"/>
    <property type="match status" value="1"/>
</dbReference>
<feature type="binding site" evidence="5">
    <location>
        <position position="127"/>
    </location>
    <ligand>
        <name>Mg(2+)</name>
        <dbReference type="ChEBI" id="CHEBI:18420"/>
    </ligand>
</feature>
<dbReference type="RefSeq" id="WP_088706939.1">
    <property type="nucleotide sequence ID" value="NZ_LSTO01000001.1"/>
</dbReference>
<evidence type="ECO:0000256" key="5">
    <source>
        <dbReference type="PIRSR" id="PIRSR015582-2"/>
    </source>
</evidence>
<protein>
    <submittedName>
        <fullName evidence="7">Host specificity protein</fullName>
    </submittedName>
</protein>
<dbReference type="Pfam" id="PF03328">
    <property type="entry name" value="HpcH_HpaI"/>
    <property type="match status" value="1"/>
</dbReference>
<keyword evidence="3 5" id="KW-0460">Magnesium</keyword>
<dbReference type="PANTHER" id="PTHR32308">
    <property type="entry name" value="LYASE BETA SUBUNIT, PUTATIVE (AFU_ORTHOLOGUE AFUA_4G13030)-RELATED"/>
    <property type="match status" value="1"/>
</dbReference>
<keyword evidence="8" id="KW-1185">Reference proteome</keyword>
<feature type="domain" description="HpcH/HpaI aldolase/citrate lyase" evidence="6">
    <location>
        <begin position="13"/>
        <end position="220"/>
    </location>
</feature>
<dbReference type="InterPro" id="IPR011206">
    <property type="entry name" value="Citrate_lyase_beta/mcl1/mcl2"/>
</dbReference>
<dbReference type="Gene3D" id="3.20.20.60">
    <property type="entry name" value="Phosphoenolpyruvate-binding domains"/>
    <property type="match status" value="1"/>
</dbReference>
<dbReference type="OrthoDB" id="348111at2"/>
<dbReference type="GO" id="GO:0003824">
    <property type="term" value="F:catalytic activity"/>
    <property type="evidence" value="ECO:0007669"/>
    <property type="project" value="InterPro"/>
</dbReference>
<feature type="binding site" evidence="5">
    <location>
        <position position="153"/>
    </location>
    <ligand>
        <name>Mg(2+)</name>
        <dbReference type="ChEBI" id="CHEBI:18420"/>
    </ligand>
</feature>
<dbReference type="PANTHER" id="PTHR32308:SF10">
    <property type="entry name" value="CITRATE LYASE SUBUNIT BETA"/>
    <property type="match status" value="1"/>
</dbReference>
<dbReference type="AlphaFoldDB" id="A0A254TBW9"/>
<keyword evidence="2 5" id="KW-0479">Metal-binding</keyword>
<reference evidence="7 8" key="1">
    <citation type="submission" date="2016-02" db="EMBL/GenBank/DDBJ databases">
        <authorList>
            <person name="Wen L."/>
            <person name="He K."/>
            <person name="Yang H."/>
        </authorList>
    </citation>
    <scope>NUCLEOTIDE SEQUENCE [LARGE SCALE GENOMIC DNA]</scope>
    <source>
        <strain evidence="7 8">TSA40</strain>
    </source>
</reference>
<name>A0A254TBW9_9BURK</name>
<evidence type="ECO:0000256" key="3">
    <source>
        <dbReference type="ARBA" id="ARBA00022842"/>
    </source>
</evidence>
<dbReference type="InterPro" id="IPR005000">
    <property type="entry name" value="Aldolase/citrate-lyase_domain"/>
</dbReference>
<proteinExistence type="predicted"/>
<evidence type="ECO:0000313" key="7">
    <source>
        <dbReference type="EMBL" id="OWW20045.1"/>
    </source>
</evidence>
<dbReference type="InterPro" id="IPR015813">
    <property type="entry name" value="Pyrv/PenolPyrv_kinase-like_dom"/>
</dbReference>
<evidence type="ECO:0000313" key="8">
    <source>
        <dbReference type="Proteomes" id="UP000197535"/>
    </source>
</evidence>
<feature type="binding site" evidence="4">
    <location>
        <position position="127"/>
    </location>
    <ligand>
        <name>substrate</name>
    </ligand>
</feature>
<evidence type="ECO:0000256" key="2">
    <source>
        <dbReference type="ARBA" id="ARBA00022723"/>
    </source>
</evidence>
<dbReference type="EMBL" id="LSTO01000001">
    <property type="protein sequence ID" value="OWW20045.1"/>
    <property type="molecule type" value="Genomic_DNA"/>
</dbReference>
<evidence type="ECO:0000256" key="1">
    <source>
        <dbReference type="ARBA" id="ARBA00001946"/>
    </source>
</evidence>
<gene>
    <name evidence="7" type="ORF">AYR66_11610</name>
</gene>